<keyword evidence="3 4" id="KW-0274">FAD</keyword>
<dbReference type="Gene3D" id="3.40.50.620">
    <property type="entry name" value="HUPs"/>
    <property type="match status" value="1"/>
</dbReference>
<feature type="binding site" evidence="4">
    <location>
        <position position="259"/>
    </location>
    <ligand>
        <name>FAD</name>
        <dbReference type="ChEBI" id="CHEBI:57692"/>
    </ligand>
</feature>
<dbReference type="GO" id="GO:0071949">
    <property type="term" value="F:FAD binding"/>
    <property type="evidence" value="ECO:0007669"/>
    <property type="project" value="TreeGrafter"/>
</dbReference>
<accession>A0A2A5JTK5</accession>
<dbReference type="Pfam" id="PF03441">
    <property type="entry name" value="FAD_binding_7"/>
    <property type="match status" value="1"/>
</dbReference>
<dbReference type="OrthoDB" id="9772484at2"/>
<comment type="similarity">
    <text evidence="5">Belongs to the DNA photolyase family.</text>
</comment>
<dbReference type="RefSeq" id="WP_099641145.1">
    <property type="nucleotide sequence ID" value="NZ_NKHF01000025.1"/>
</dbReference>
<dbReference type="GO" id="GO:0003904">
    <property type="term" value="F:deoxyribodipyrimidine photo-lyase activity"/>
    <property type="evidence" value="ECO:0007669"/>
    <property type="project" value="TreeGrafter"/>
</dbReference>
<dbReference type="GO" id="GO:0009416">
    <property type="term" value="P:response to light stimulus"/>
    <property type="evidence" value="ECO:0007669"/>
    <property type="project" value="TreeGrafter"/>
</dbReference>
<keyword evidence="9" id="KW-1185">Reference proteome</keyword>
<dbReference type="Gene3D" id="1.25.40.80">
    <property type="match status" value="1"/>
</dbReference>
<dbReference type="EMBL" id="NKHF01000025">
    <property type="protein sequence ID" value="PCK32707.1"/>
    <property type="molecule type" value="Genomic_DNA"/>
</dbReference>
<feature type="domain" description="Photolyase/cryptochrome alpha/beta" evidence="7">
    <location>
        <begin position="1"/>
        <end position="131"/>
    </location>
</feature>
<dbReference type="InterPro" id="IPR036134">
    <property type="entry name" value="Crypto/Photolyase_FAD-like_sf"/>
</dbReference>
<comment type="cofactor">
    <cofactor evidence="4">
        <name>FAD</name>
        <dbReference type="ChEBI" id="CHEBI:57692"/>
    </cofactor>
    <text evidence="4">Binds 1 FAD per subunit.</text>
</comment>
<dbReference type="Proteomes" id="UP000228621">
    <property type="component" value="Unassembled WGS sequence"/>
</dbReference>
<evidence type="ECO:0000259" key="7">
    <source>
        <dbReference type="PROSITE" id="PS51645"/>
    </source>
</evidence>
<dbReference type="AlphaFoldDB" id="A0A2A5JTK5"/>
<keyword evidence="2 4" id="KW-0285">Flavoprotein</keyword>
<dbReference type="InterPro" id="IPR002081">
    <property type="entry name" value="Cryptochrome/DNA_photolyase_1"/>
</dbReference>
<dbReference type="Gene3D" id="1.10.579.10">
    <property type="entry name" value="DNA Cyclobutane Dipyrimidine Photolyase, subunit A, domain 3"/>
    <property type="match status" value="1"/>
</dbReference>
<dbReference type="GO" id="GO:0003677">
    <property type="term" value="F:DNA binding"/>
    <property type="evidence" value="ECO:0007669"/>
    <property type="project" value="TreeGrafter"/>
</dbReference>
<evidence type="ECO:0000256" key="6">
    <source>
        <dbReference type="SAM" id="MobiDB-lite"/>
    </source>
</evidence>
<feature type="binding site" evidence="4">
    <location>
        <position position="210"/>
    </location>
    <ligand>
        <name>FAD</name>
        <dbReference type="ChEBI" id="CHEBI:57692"/>
    </ligand>
</feature>
<dbReference type="InterPro" id="IPR006050">
    <property type="entry name" value="DNA_photolyase_N"/>
</dbReference>
<evidence type="ECO:0000256" key="4">
    <source>
        <dbReference type="PIRSR" id="PIRSR602081-1"/>
    </source>
</evidence>
<dbReference type="PANTHER" id="PTHR11455">
    <property type="entry name" value="CRYPTOCHROME"/>
    <property type="match status" value="1"/>
</dbReference>
<dbReference type="Pfam" id="PF00875">
    <property type="entry name" value="DNA_photolyase"/>
    <property type="match status" value="1"/>
</dbReference>
<feature type="compositionally biased region" description="Basic residues" evidence="6">
    <location>
        <begin position="469"/>
        <end position="481"/>
    </location>
</feature>
<keyword evidence="8" id="KW-0456">Lyase</keyword>
<gene>
    <name evidence="8" type="ORF">CEX98_05670</name>
</gene>
<keyword evidence="5" id="KW-0157">Chromophore</keyword>
<comment type="caution">
    <text evidence="8">The sequence shown here is derived from an EMBL/GenBank/DDBJ whole genome shotgun (WGS) entry which is preliminary data.</text>
</comment>
<protein>
    <submittedName>
        <fullName evidence="8">Deoxyribodipyrimidine photolyase</fullName>
    </submittedName>
</protein>
<evidence type="ECO:0000256" key="2">
    <source>
        <dbReference type="ARBA" id="ARBA00022630"/>
    </source>
</evidence>
<sequence>MINLVWLKRDFRIQDHRPLHEACQNGKPILILYVIEPEYWQLPDTSARQFKFIKESLLSLSEQLQQLGGTLTVRKGDVVTILEKIHQHVAISTLYSHQETGNTWTFERDKRVIAWCKAKHVGYQEYRQQAVFRGKVNRDKWQEQADAWLQSDCFPPPAKVNALLHHHNGLELLNDYPGDDHNVASKPQIGGIKAAQQTLNSFFNHRINSYLFGISSPVKSVTSSSRLSPYLAYGVLSLKDVLQQAQVLSVESKRNKSGFLSRLYWHSHFVQKLESEPNYAEQAVHASLVAMRASEFNPERFALWSAGQTGVPFVDACMRMLIATGWINFRMRAMLMAFSSYHLWLDWQKPAARLANLFIDYEPGIHYPQVQMQSGTTGINPFRIYNPVTQGQKYDPDGHFIRRYLPELDHVPSGYIHTPWLYSGLKADVYCPPSILPDDAARAAREKISQFYKQHLDKDETGRVIVTHASRRRSNSRRKKRASTDKHQLKLF</sequence>
<proteinExistence type="inferred from homology"/>
<dbReference type="PANTHER" id="PTHR11455:SF9">
    <property type="entry name" value="CRYPTOCHROME CIRCADIAN CLOCK 5 ISOFORM X1"/>
    <property type="match status" value="1"/>
</dbReference>
<feature type="region of interest" description="Disordered" evidence="6">
    <location>
        <begin position="469"/>
        <end position="492"/>
    </location>
</feature>
<reference evidence="9" key="1">
    <citation type="journal article" date="2019" name="Genome Announc.">
        <title>Draft Genome Sequence of Pseudoalteromonas piscicida Strain 36Y ROTHPW, an Hypersaline Seawater Isolate from the South Coast of Sonora, Mexico.</title>
        <authorList>
            <person name="Sanchez-Diaz R."/>
            <person name="Molina-Garza Z.J."/>
            <person name="Cruz-Suarez L.E."/>
            <person name="Selvin J."/>
            <person name="Kiran G.S."/>
            <person name="Ibarra-Gamez J.C."/>
            <person name="Gomez-Gil B."/>
            <person name="Galaviz-Silva L."/>
        </authorList>
    </citation>
    <scope>NUCLEOTIDE SEQUENCE [LARGE SCALE GENOMIC DNA]</scope>
    <source>
        <strain evidence="9">36Y_RITHPW</strain>
    </source>
</reference>
<evidence type="ECO:0000256" key="3">
    <source>
        <dbReference type="ARBA" id="ARBA00022827"/>
    </source>
</evidence>
<evidence type="ECO:0000256" key="1">
    <source>
        <dbReference type="ARBA" id="ARBA00001932"/>
    </source>
</evidence>
<dbReference type="PROSITE" id="PS51645">
    <property type="entry name" value="PHR_CRY_ALPHA_BETA"/>
    <property type="match status" value="1"/>
</dbReference>
<feature type="binding site" evidence="4">
    <location>
        <begin position="224"/>
        <end position="228"/>
    </location>
    <ligand>
        <name>FAD</name>
        <dbReference type="ChEBI" id="CHEBI:57692"/>
    </ligand>
</feature>
<dbReference type="SUPFAM" id="SSF48173">
    <property type="entry name" value="Cryptochrome/photolyase FAD-binding domain"/>
    <property type="match status" value="1"/>
</dbReference>
<evidence type="ECO:0000313" key="8">
    <source>
        <dbReference type="EMBL" id="PCK32707.1"/>
    </source>
</evidence>
<evidence type="ECO:0000256" key="5">
    <source>
        <dbReference type="RuleBase" id="RU004182"/>
    </source>
</evidence>
<dbReference type="InterPro" id="IPR036155">
    <property type="entry name" value="Crypto/Photolyase_N_sf"/>
</dbReference>
<dbReference type="SUPFAM" id="SSF52425">
    <property type="entry name" value="Cryptochrome/photolyase, N-terminal domain"/>
    <property type="match status" value="1"/>
</dbReference>
<name>A0A2A5JTK5_PSEO7</name>
<organism evidence="8 9">
    <name type="scientific">Pseudoalteromonas piscicida</name>
    <dbReference type="NCBI Taxonomy" id="43662"/>
    <lineage>
        <taxon>Bacteria</taxon>
        <taxon>Pseudomonadati</taxon>
        <taxon>Pseudomonadota</taxon>
        <taxon>Gammaproteobacteria</taxon>
        <taxon>Alteromonadales</taxon>
        <taxon>Pseudoalteromonadaceae</taxon>
        <taxon>Pseudoalteromonas</taxon>
    </lineage>
</organism>
<feature type="compositionally biased region" description="Basic and acidic residues" evidence="6">
    <location>
        <begin position="482"/>
        <end position="492"/>
    </location>
</feature>
<dbReference type="InterPro" id="IPR005101">
    <property type="entry name" value="Cryptochr/Photolyase_FAD-bd"/>
</dbReference>
<dbReference type="InterPro" id="IPR014729">
    <property type="entry name" value="Rossmann-like_a/b/a_fold"/>
</dbReference>
<comment type="cofactor">
    <cofactor evidence="1">
        <name>(6R)-5,10-methylene-5,6,7,8-tetrahydrofolate</name>
        <dbReference type="ChEBI" id="CHEBI:15636"/>
    </cofactor>
</comment>
<dbReference type="PRINTS" id="PR00147">
    <property type="entry name" value="DNAPHOTLYASE"/>
</dbReference>
<evidence type="ECO:0000313" key="9">
    <source>
        <dbReference type="Proteomes" id="UP000228621"/>
    </source>
</evidence>